<dbReference type="InterPro" id="IPR026891">
    <property type="entry name" value="Fn3-like"/>
</dbReference>
<organism evidence="5 6">
    <name type="scientific">Flammeovirga pacifica</name>
    <dbReference type="NCBI Taxonomy" id="915059"/>
    <lineage>
        <taxon>Bacteria</taxon>
        <taxon>Pseudomonadati</taxon>
        <taxon>Bacteroidota</taxon>
        <taxon>Cytophagia</taxon>
        <taxon>Cytophagales</taxon>
        <taxon>Flammeovirgaceae</taxon>
        <taxon>Flammeovirga</taxon>
    </lineage>
</organism>
<dbReference type="PANTHER" id="PTHR42715">
    <property type="entry name" value="BETA-GLUCOSIDASE"/>
    <property type="match status" value="1"/>
</dbReference>
<dbReference type="Pfam" id="PF01915">
    <property type="entry name" value="Glyco_hydro_3_C"/>
    <property type="match status" value="1"/>
</dbReference>
<accession>A0A1S1Z010</accession>
<gene>
    <name evidence="5" type="ORF">NH26_09580</name>
</gene>
<evidence type="ECO:0000259" key="4">
    <source>
        <dbReference type="SMART" id="SM01217"/>
    </source>
</evidence>
<comment type="caution">
    <text evidence="5">The sequence shown here is derived from an EMBL/GenBank/DDBJ whole genome shotgun (WGS) entry which is preliminary data.</text>
</comment>
<dbReference type="InterPro" id="IPR050288">
    <property type="entry name" value="Cellulose_deg_GH3"/>
</dbReference>
<dbReference type="AlphaFoldDB" id="A0A1S1Z010"/>
<dbReference type="Gene3D" id="3.40.50.1700">
    <property type="entry name" value="Glycoside hydrolase family 3 C-terminal domain"/>
    <property type="match status" value="1"/>
</dbReference>
<dbReference type="PANTHER" id="PTHR42715:SF10">
    <property type="entry name" value="BETA-GLUCOSIDASE"/>
    <property type="match status" value="1"/>
</dbReference>
<dbReference type="RefSeq" id="WP_052431914.1">
    <property type="nucleotide sequence ID" value="NZ_JRYR02000001.1"/>
</dbReference>
<dbReference type="SUPFAM" id="SSF51445">
    <property type="entry name" value="(Trans)glycosidases"/>
    <property type="match status" value="1"/>
</dbReference>
<evidence type="ECO:0000256" key="1">
    <source>
        <dbReference type="ARBA" id="ARBA00005336"/>
    </source>
</evidence>
<evidence type="ECO:0000256" key="3">
    <source>
        <dbReference type="SAM" id="SignalP"/>
    </source>
</evidence>
<dbReference type="InterPro" id="IPR036881">
    <property type="entry name" value="Glyco_hydro_3_C_sf"/>
</dbReference>
<dbReference type="SUPFAM" id="SSF52279">
    <property type="entry name" value="Beta-D-glucan exohydrolase, C-terminal domain"/>
    <property type="match status" value="1"/>
</dbReference>
<dbReference type="Pfam" id="PF00933">
    <property type="entry name" value="Glyco_hydro_3"/>
    <property type="match status" value="1"/>
</dbReference>
<dbReference type="OrthoDB" id="9805821at2"/>
<name>A0A1S1Z010_FLAPC</name>
<dbReference type="SMART" id="SM01217">
    <property type="entry name" value="Fn3_like"/>
    <property type="match status" value="1"/>
</dbReference>
<comment type="similarity">
    <text evidence="1">Belongs to the glycosyl hydrolase 3 family.</text>
</comment>
<protein>
    <submittedName>
        <fullName evidence="5">Glycosyl hydrolase</fullName>
    </submittedName>
</protein>
<feature type="signal peptide" evidence="3">
    <location>
        <begin position="1"/>
        <end position="26"/>
    </location>
</feature>
<dbReference type="InterPro" id="IPR036962">
    <property type="entry name" value="Glyco_hydro_3_N_sf"/>
</dbReference>
<keyword evidence="3" id="KW-0732">Signal</keyword>
<reference evidence="5 6" key="1">
    <citation type="journal article" date="2012" name="Int. J. Syst. Evol. Microbiol.">
        <title>Flammeovirga pacifica sp. nov., isolated from deep-sea sediment.</title>
        <authorList>
            <person name="Xu H."/>
            <person name="Fu Y."/>
            <person name="Yang N."/>
            <person name="Ding Z."/>
            <person name="Lai Q."/>
            <person name="Zeng R."/>
        </authorList>
    </citation>
    <scope>NUCLEOTIDE SEQUENCE [LARGE SCALE GENOMIC DNA]</scope>
    <source>
        <strain evidence="6">DSM 24597 / LMG 26175 / WPAGA1</strain>
    </source>
</reference>
<dbReference type="InterPro" id="IPR017853">
    <property type="entry name" value="GH"/>
</dbReference>
<dbReference type="Gene3D" id="3.20.20.300">
    <property type="entry name" value="Glycoside hydrolase, family 3, N-terminal domain"/>
    <property type="match status" value="1"/>
</dbReference>
<dbReference type="FunFam" id="2.60.40.10:FF:000495">
    <property type="entry name" value="Periplasmic beta-glucosidase"/>
    <property type="match status" value="1"/>
</dbReference>
<proteinExistence type="inferred from homology"/>
<feature type="domain" description="Fibronectin type III-like" evidence="4">
    <location>
        <begin position="649"/>
        <end position="719"/>
    </location>
</feature>
<dbReference type="InterPro" id="IPR013783">
    <property type="entry name" value="Ig-like_fold"/>
</dbReference>
<evidence type="ECO:0000256" key="2">
    <source>
        <dbReference type="ARBA" id="ARBA00022801"/>
    </source>
</evidence>
<keyword evidence="2 5" id="KW-0378">Hydrolase</keyword>
<dbReference type="PRINTS" id="PR00133">
    <property type="entry name" value="GLHYDRLASE3"/>
</dbReference>
<dbReference type="GO" id="GO:0008422">
    <property type="term" value="F:beta-glucosidase activity"/>
    <property type="evidence" value="ECO:0007669"/>
    <property type="project" value="UniProtKB-ARBA"/>
</dbReference>
<dbReference type="EMBL" id="JRYR02000001">
    <property type="protein sequence ID" value="OHX66591.1"/>
    <property type="molecule type" value="Genomic_DNA"/>
</dbReference>
<evidence type="ECO:0000313" key="5">
    <source>
        <dbReference type="EMBL" id="OHX66591.1"/>
    </source>
</evidence>
<evidence type="ECO:0000313" key="6">
    <source>
        <dbReference type="Proteomes" id="UP000179797"/>
    </source>
</evidence>
<dbReference type="Proteomes" id="UP000179797">
    <property type="component" value="Unassembled WGS sequence"/>
</dbReference>
<keyword evidence="6" id="KW-1185">Reference proteome</keyword>
<dbReference type="InterPro" id="IPR002772">
    <property type="entry name" value="Glyco_hydro_3_C"/>
</dbReference>
<feature type="chain" id="PRO_5010287652" evidence="3">
    <location>
        <begin position="27"/>
        <end position="735"/>
    </location>
</feature>
<sequence>MIRFFNHLRHFLILGVYFLFSGGSFAQTDKQTEEKINHIINQLTLEEKVALCHAQSKFSVPGVGRLGIPEIWMSDGPHGVRAEISWDSWDYAGWTNDSITAFPALTCLAASFNPEIAKDYGKAVGEEALYRKKDILLGPGVNIYRTPLNGRNFEYMGEDPVLSSTLVVPYIQGLQSNGVAACLKHFVANNQEHQRMSVDVEMPERALREIYLPAFKAAVQEANVWSIMSAYNQFRGQYCSHNEYLVNDILKGEWGFDGALITDWGAAHDSKQAALYGLDIEMGTGTNGFTYSAKDHYENYYLAGAFKELLKKGEVPEEVLDDKVRRVLRLMYRTSMNKERGYGSINTKSHHEVARKIGQEGIVLLQNEDNFFPLDPNTSLHIAVIGDNATRMMTKGGGSSELKPEFEVSPLQGLQERFTNANITYARGYSAGPPVYEQIIPTTLDQDSLKRAAIDLAKQADIVLFIGGLNKNHQQDCEGGDRLSYKLPYHQEELIDAISKVNKNTGVVIISGNAVETEWSSNVKGILQGWYLGSETGHALSDIISGDVNPSGKLPFTFPVKLKDNPAHHYDQLSYPGDGTTVNYKEGILVGYRWHDTKKITPKYAFGYGLSYTKFDINSISINKKSFQKEEEIKVTCSLTNIGETTGSEVVQVYVGKPKSKVERALKELKSFQKVSVNKGETKELTLSINAQDLKYYDTNQKAWVLEEGEYYIYVGNASNNITKRMKVTITDKIN</sequence>
<dbReference type="Gene3D" id="2.60.40.10">
    <property type="entry name" value="Immunoglobulins"/>
    <property type="match status" value="1"/>
</dbReference>
<dbReference type="InterPro" id="IPR001764">
    <property type="entry name" value="Glyco_hydro_3_N"/>
</dbReference>
<dbReference type="Pfam" id="PF14310">
    <property type="entry name" value="Fn3-like"/>
    <property type="match status" value="1"/>
</dbReference>
<dbReference type="GO" id="GO:0005975">
    <property type="term" value="P:carbohydrate metabolic process"/>
    <property type="evidence" value="ECO:0007669"/>
    <property type="project" value="InterPro"/>
</dbReference>
<dbReference type="STRING" id="915059.NH26_09580"/>